<name>F2UHA6_SALR5</name>
<feature type="compositionally biased region" description="Basic residues" evidence="2">
    <location>
        <begin position="12"/>
        <end position="26"/>
    </location>
</feature>
<dbReference type="Pfam" id="PF00013">
    <property type="entry name" value="KH_1"/>
    <property type="match status" value="1"/>
</dbReference>
<keyword evidence="5" id="KW-1185">Reference proteome</keyword>
<dbReference type="InterPro" id="IPR004088">
    <property type="entry name" value="KH_dom_type_1"/>
</dbReference>
<dbReference type="EMBL" id="GL832974">
    <property type="protein sequence ID" value="EGD76505.1"/>
    <property type="molecule type" value="Genomic_DNA"/>
</dbReference>
<evidence type="ECO:0000313" key="5">
    <source>
        <dbReference type="Proteomes" id="UP000007799"/>
    </source>
</evidence>
<feature type="compositionally biased region" description="Basic and acidic residues" evidence="2">
    <location>
        <begin position="274"/>
        <end position="287"/>
    </location>
</feature>
<dbReference type="Gene3D" id="3.30.1370.10">
    <property type="entry name" value="K Homology domain, type 1"/>
    <property type="match status" value="1"/>
</dbReference>
<feature type="compositionally biased region" description="Basic and acidic residues" evidence="2">
    <location>
        <begin position="27"/>
        <end position="42"/>
    </location>
</feature>
<proteinExistence type="predicted"/>
<feature type="domain" description="K Homology" evidence="3">
    <location>
        <begin position="190"/>
        <end position="261"/>
    </location>
</feature>
<dbReference type="SUPFAM" id="SSF54791">
    <property type="entry name" value="Eukaryotic type KH-domain (KH-domain type I)"/>
    <property type="match status" value="1"/>
</dbReference>
<dbReference type="InParanoid" id="F2UHA6"/>
<dbReference type="GO" id="GO:0003723">
    <property type="term" value="F:RNA binding"/>
    <property type="evidence" value="ECO:0007669"/>
    <property type="project" value="UniProtKB-UniRule"/>
</dbReference>
<dbReference type="RefSeq" id="XP_004991419.1">
    <property type="nucleotide sequence ID" value="XM_004991362.1"/>
</dbReference>
<evidence type="ECO:0000313" key="4">
    <source>
        <dbReference type="EMBL" id="EGD76505.1"/>
    </source>
</evidence>
<feature type="compositionally biased region" description="Polar residues" evidence="2">
    <location>
        <begin position="94"/>
        <end position="103"/>
    </location>
</feature>
<organism evidence="5">
    <name type="scientific">Salpingoeca rosetta (strain ATCC 50818 / BSB-021)</name>
    <dbReference type="NCBI Taxonomy" id="946362"/>
    <lineage>
        <taxon>Eukaryota</taxon>
        <taxon>Choanoflagellata</taxon>
        <taxon>Craspedida</taxon>
        <taxon>Salpingoecidae</taxon>
        <taxon>Salpingoeca</taxon>
    </lineage>
</organism>
<dbReference type="Proteomes" id="UP000007799">
    <property type="component" value="Unassembled WGS sequence"/>
</dbReference>
<dbReference type="AlphaFoldDB" id="F2UHA6"/>
<dbReference type="InterPro" id="IPR036612">
    <property type="entry name" value="KH_dom_type_1_sf"/>
</dbReference>
<evidence type="ECO:0000259" key="3">
    <source>
        <dbReference type="SMART" id="SM00322"/>
    </source>
</evidence>
<feature type="region of interest" description="Disordered" evidence="2">
    <location>
        <begin position="1"/>
        <end position="122"/>
    </location>
</feature>
<dbReference type="OrthoDB" id="5590473at2759"/>
<dbReference type="GeneID" id="16071979"/>
<gene>
    <name evidence="4" type="ORF">PTSG_07622</name>
</gene>
<protein>
    <recommendedName>
        <fullName evidence="3">K Homology domain-containing protein</fullName>
    </recommendedName>
</protein>
<evidence type="ECO:0000256" key="2">
    <source>
        <dbReference type="SAM" id="MobiDB-lite"/>
    </source>
</evidence>
<dbReference type="KEGG" id="sre:PTSG_07622"/>
<dbReference type="InterPro" id="IPR004087">
    <property type="entry name" value="KH_dom"/>
</dbReference>
<keyword evidence="1" id="KW-0694">RNA-binding</keyword>
<sequence length="522" mass="57594">MDDGNWEAVPARHTKKQKRKQRRKERAKATPDEDVRQGERTEATCGDGKSPVRRKGEQSTRHKREGGKSKSPNRIEGAPAPVQAREKGSKNKKTVGSTETAQDSAPVAHKVVDSSGQATKATVRGGKGSLGACKHVKVVAAEMQALNAVLAELDEEESLLCGTMQRFSALHAHQLHIQEDLQEDFAQLPTISQEFVRIPNRCMGVLCGRNMRKVKELSQEHDCQIVVPPRAEDPEGVALVTLVGTSAATQACSTAIDKMVQKYLSRERRRQRRHEQQQKQQEQHGSGREGGSANSGHRQLPSRRGAIYHCFIDYSNIMAGAKAATLAAQAGGHEVRDADVHIRSDHLLDLLTNSRQCGQCELIGTHIPRLVQAEATSRGFVVRSFDRHTSEVLVDDKMHAQVLQCLLQVRHSKHGRSTSPQARFTANEDAISVHSEFSQAEGANHVLTLVTGDGNDNSGNNSTSFFKCAVLALEEGWGVEVVSWQSNLSDNFVTLKHKYPSQMQLVHLDDFADSLLRHKMHI</sequence>
<dbReference type="SMART" id="SM00322">
    <property type="entry name" value="KH"/>
    <property type="match status" value="1"/>
</dbReference>
<reference evidence="4" key="1">
    <citation type="submission" date="2009-08" db="EMBL/GenBank/DDBJ databases">
        <title>Annotation of Salpingoeca rosetta.</title>
        <authorList>
            <consortium name="The Broad Institute Genome Sequencing Platform"/>
            <person name="Russ C."/>
            <person name="Cuomo C."/>
            <person name="Burger G."/>
            <person name="Gray M.W."/>
            <person name="Holland P.W.H."/>
            <person name="King N."/>
            <person name="Lang F.B.F."/>
            <person name="Roger A.J."/>
            <person name="Ruiz-Trillo I."/>
            <person name="Young S.K."/>
            <person name="Zeng Q."/>
            <person name="Gargeya S."/>
            <person name="Alvarado L."/>
            <person name="Berlin A."/>
            <person name="Chapman S.B."/>
            <person name="Chen Z."/>
            <person name="Freedman E."/>
            <person name="Gellesch M."/>
            <person name="Goldberg J."/>
            <person name="Griggs A."/>
            <person name="Gujja S."/>
            <person name="Heilman E."/>
            <person name="Heiman D."/>
            <person name="Howarth C."/>
            <person name="Mehta T."/>
            <person name="Neiman D."/>
            <person name="Pearson M."/>
            <person name="Roberts A."/>
            <person name="Saif S."/>
            <person name="Shea T."/>
            <person name="Shenoy N."/>
            <person name="Sisk P."/>
            <person name="Stolte C."/>
            <person name="Sykes S."/>
            <person name="White J."/>
            <person name="Yandava C."/>
            <person name="Haas B."/>
            <person name="Nusbaum C."/>
            <person name="Birren B."/>
        </authorList>
    </citation>
    <scope>NUCLEOTIDE SEQUENCE [LARGE SCALE GENOMIC DNA]</scope>
    <source>
        <strain evidence="4">ATCC 50818</strain>
    </source>
</reference>
<accession>F2UHA6</accession>
<dbReference type="CDD" id="cd00105">
    <property type="entry name" value="KH-I"/>
    <property type="match status" value="1"/>
</dbReference>
<dbReference type="PROSITE" id="PS50084">
    <property type="entry name" value="KH_TYPE_1"/>
    <property type="match status" value="1"/>
</dbReference>
<evidence type="ECO:0000256" key="1">
    <source>
        <dbReference type="PROSITE-ProRule" id="PRU00117"/>
    </source>
</evidence>
<feature type="region of interest" description="Disordered" evidence="2">
    <location>
        <begin position="266"/>
        <end position="300"/>
    </location>
</feature>